<keyword evidence="1" id="KW-0812">Transmembrane</keyword>
<dbReference type="AlphaFoldDB" id="A0A382KZ72"/>
<gene>
    <name evidence="2" type="ORF">METZ01_LOCUS280805</name>
</gene>
<evidence type="ECO:0000313" key="2">
    <source>
        <dbReference type="EMBL" id="SVC27951.1"/>
    </source>
</evidence>
<keyword evidence="1" id="KW-1133">Transmembrane helix</keyword>
<reference evidence="2" key="1">
    <citation type="submission" date="2018-05" db="EMBL/GenBank/DDBJ databases">
        <authorList>
            <person name="Lanie J.A."/>
            <person name="Ng W.-L."/>
            <person name="Kazmierczak K.M."/>
            <person name="Andrzejewski T.M."/>
            <person name="Davidsen T.M."/>
            <person name="Wayne K.J."/>
            <person name="Tettelin H."/>
            <person name="Glass J.I."/>
            <person name="Rusch D."/>
            <person name="Podicherti R."/>
            <person name="Tsui H.-C.T."/>
            <person name="Winkler M.E."/>
        </authorList>
    </citation>
    <scope>NUCLEOTIDE SEQUENCE</scope>
</reference>
<protein>
    <submittedName>
        <fullName evidence="2">Uncharacterized protein</fullName>
    </submittedName>
</protein>
<evidence type="ECO:0000256" key="1">
    <source>
        <dbReference type="SAM" id="Phobius"/>
    </source>
</evidence>
<sequence>IARTALAKKGLNQAMASAGMFDGDNPCLPLEDMLGPFLVGNPISDLLDGVIGALASLIAAGIGFLISTLASLFGPILNGIAGMIAGLLGALGNIFSALEDLLNINLAASLEGLFMDPCMNYMLRKSGMITSPVLQNLINSVGNQLKPQPGAGVWVNPNGSSSWT</sequence>
<proteinExistence type="predicted"/>
<name>A0A382KZ72_9ZZZZ</name>
<accession>A0A382KZ72</accession>
<feature type="non-terminal residue" evidence="2">
    <location>
        <position position="1"/>
    </location>
</feature>
<feature type="transmembrane region" description="Helical" evidence="1">
    <location>
        <begin position="50"/>
        <end position="73"/>
    </location>
</feature>
<feature type="transmembrane region" description="Helical" evidence="1">
    <location>
        <begin position="80"/>
        <end position="98"/>
    </location>
</feature>
<organism evidence="2">
    <name type="scientific">marine metagenome</name>
    <dbReference type="NCBI Taxonomy" id="408172"/>
    <lineage>
        <taxon>unclassified sequences</taxon>
        <taxon>metagenomes</taxon>
        <taxon>ecological metagenomes</taxon>
    </lineage>
</organism>
<dbReference type="EMBL" id="UINC01082828">
    <property type="protein sequence ID" value="SVC27951.1"/>
    <property type="molecule type" value="Genomic_DNA"/>
</dbReference>
<keyword evidence="1" id="KW-0472">Membrane</keyword>